<evidence type="ECO:0000259" key="5">
    <source>
        <dbReference type="Pfam" id="PF01321"/>
    </source>
</evidence>
<organism evidence="7 8">
    <name type="scientific">Cryptotermes secundus</name>
    <dbReference type="NCBI Taxonomy" id="105785"/>
    <lineage>
        <taxon>Eukaryota</taxon>
        <taxon>Metazoa</taxon>
        <taxon>Ecdysozoa</taxon>
        <taxon>Arthropoda</taxon>
        <taxon>Hexapoda</taxon>
        <taxon>Insecta</taxon>
        <taxon>Pterygota</taxon>
        <taxon>Neoptera</taxon>
        <taxon>Polyneoptera</taxon>
        <taxon>Dictyoptera</taxon>
        <taxon>Blattodea</taxon>
        <taxon>Blattoidea</taxon>
        <taxon>Termitoidae</taxon>
        <taxon>Kalotermitidae</taxon>
        <taxon>Cryptotermitinae</taxon>
        <taxon>Cryptotermes</taxon>
    </lineage>
</organism>
<dbReference type="STRING" id="105785.A0A2J7QGL5"/>
<dbReference type="InterPro" id="IPR032416">
    <property type="entry name" value="Peptidase_M24_C"/>
</dbReference>
<dbReference type="InterPro" id="IPR000587">
    <property type="entry name" value="Creatinase_N"/>
</dbReference>
<evidence type="ECO:0000259" key="6">
    <source>
        <dbReference type="Pfam" id="PF16188"/>
    </source>
</evidence>
<dbReference type="InParanoid" id="A0A2J7QGL5"/>
<keyword evidence="7" id="KW-0031">Aminopeptidase</keyword>
<dbReference type="SUPFAM" id="SSF53092">
    <property type="entry name" value="Creatinase/prolidase N-terminal domain"/>
    <property type="match status" value="1"/>
</dbReference>
<dbReference type="InterPro" id="IPR033740">
    <property type="entry name" value="Pept_M24B"/>
</dbReference>
<reference evidence="7 8" key="1">
    <citation type="submission" date="2017-12" db="EMBL/GenBank/DDBJ databases">
        <title>Hemimetabolous genomes reveal molecular basis of termite eusociality.</title>
        <authorList>
            <person name="Harrison M.C."/>
            <person name="Jongepier E."/>
            <person name="Robertson H.M."/>
            <person name="Arning N."/>
            <person name="Bitard-Feildel T."/>
            <person name="Chao H."/>
            <person name="Childers C.P."/>
            <person name="Dinh H."/>
            <person name="Doddapaneni H."/>
            <person name="Dugan S."/>
            <person name="Gowin J."/>
            <person name="Greiner C."/>
            <person name="Han Y."/>
            <person name="Hu H."/>
            <person name="Hughes D.S.T."/>
            <person name="Huylmans A.-K."/>
            <person name="Kemena C."/>
            <person name="Kremer L.P.M."/>
            <person name="Lee S.L."/>
            <person name="Lopez-Ezquerra A."/>
            <person name="Mallet L."/>
            <person name="Monroy-Kuhn J.M."/>
            <person name="Moser A."/>
            <person name="Murali S.C."/>
            <person name="Muzny D.M."/>
            <person name="Otani S."/>
            <person name="Piulachs M.-D."/>
            <person name="Poelchau M."/>
            <person name="Qu J."/>
            <person name="Schaub F."/>
            <person name="Wada-Katsumata A."/>
            <person name="Worley K.C."/>
            <person name="Xie Q."/>
            <person name="Ylla G."/>
            <person name="Poulsen M."/>
            <person name="Gibbs R.A."/>
            <person name="Schal C."/>
            <person name="Richards S."/>
            <person name="Belles X."/>
            <person name="Korb J."/>
            <person name="Bornberg-Bauer E."/>
        </authorList>
    </citation>
    <scope>NUCLEOTIDE SEQUENCE [LARGE SCALE GENOMIC DNA]</scope>
    <source>
        <tissue evidence="7">Whole body</tissue>
    </source>
</reference>
<keyword evidence="7" id="KW-0645">Protease</keyword>
<protein>
    <submittedName>
        <fullName evidence="7">Xaa-Pro aminopeptidase 2</fullName>
    </submittedName>
</protein>
<sequence length="704" mass="78556">MRKHYSSDTECLEVRLVETIYRLSYTGTIRITVSADTSLLCRSTMLRLSLGVLVLVGLVACKTPPDAGNLVLVRNENTRSLFDRYSCGSGETSPPGRVDTTQRLQRLRQQMIQANLSAYIITSGDDHQSEYVASHDLRRGYLSGFTGSAGDAVVTLHSAALWTDSRYYLQAENQLDCNWVLMKSGYKEVPSIQEWLLSELLPGDLISADSRIISYTEWTNWDSYFTKAGLRLELLLVNLVDKIWGVEEGRPPYPSDPLFVLNTSYTGLSWQEKIAAVRQSMDNNNCNALVLTALDEIAWLMNLRGADVPFTPVFQSYLIVGLTWATLYLPPGKSTPDVEAHLNANGRNEADSVRIKNYTDIWDDLPNLKEDGDRVWLPSAFSYARGASYLIYKKVPEGKAVFAVSPVLLMKDSKSDIEGHGMQNAHVRDAVALCQFLSMLEDGVAAGEIWDELSAVSTLERLRTAQSLSLGPSFGTIAAFGPNAALPHYEPTFETNRIIDNTSVFMLDSGGQYLDGTTDVTRTIHLGTPTDTEREIYTSLLMGCIDIASTVFPEGQTLSSLEILIRAPLYRLGLNYGHGSTHGIGFCLGVHEAFNTTYHENFFGSQEPGYYQDNEFGIRLENIVTVVKANVTLGSDSNYLTFKPVTLVPYDNNLINPHIMNKKELLWLNDYHTKVREIIGEELLRQGLHDVHGWLLRKTEPIII</sequence>
<dbReference type="Pfam" id="PF00557">
    <property type="entry name" value="Peptidase_M24"/>
    <property type="match status" value="1"/>
</dbReference>
<accession>A0A2J7QGL5</accession>
<evidence type="ECO:0000313" key="7">
    <source>
        <dbReference type="EMBL" id="PNF27725.1"/>
    </source>
</evidence>
<dbReference type="EMBL" id="NEVH01014361">
    <property type="protein sequence ID" value="PNF27725.1"/>
    <property type="molecule type" value="Genomic_DNA"/>
</dbReference>
<proteinExistence type="inferred from homology"/>
<dbReference type="CDD" id="cd01085">
    <property type="entry name" value="APP"/>
    <property type="match status" value="1"/>
</dbReference>
<name>A0A2J7QGL5_9NEOP</name>
<feature type="domain" description="Peptidase M24 C-terminal" evidence="6">
    <location>
        <begin position="638"/>
        <end position="702"/>
    </location>
</feature>
<feature type="domain" description="Creatinase N-terminal" evidence="5">
    <location>
        <begin position="103"/>
        <end position="222"/>
    </location>
</feature>
<evidence type="ECO:0000256" key="1">
    <source>
        <dbReference type="ARBA" id="ARBA00008766"/>
    </source>
</evidence>
<comment type="caution">
    <text evidence="7">The sequence shown here is derived from an EMBL/GenBank/DDBJ whole genome shotgun (WGS) entry which is preliminary data.</text>
</comment>
<dbReference type="PANTHER" id="PTHR43763">
    <property type="entry name" value="XAA-PRO AMINOPEPTIDASE 1"/>
    <property type="match status" value="1"/>
</dbReference>
<dbReference type="Proteomes" id="UP000235965">
    <property type="component" value="Unassembled WGS sequence"/>
</dbReference>
<dbReference type="Gene3D" id="3.40.350.10">
    <property type="entry name" value="Creatinase/prolidase N-terminal domain"/>
    <property type="match status" value="2"/>
</dbReference>
<keyword evidence="3" id="KW-0378">Hydrolase</keyword>
<dbReference type="FunFam" id="3.40.350.10:FF:000003">
    <property type="entry name" value="Xaa-pro aminopeptidase P"/>
    <property type="match status" value="1"/>
</dbReference>
<dbReference type="InterPro" id="IPR029149">
    <property type="entry name" value="Creatin/AminoP/Spt16_N"/>
</dbReference>
<evidence type="ECO:0000256" key="2">
    <source>
        <dbReference type="ARBA" id="ARBA00022723"/>
    </source>
</evidence>
<comment type="similarity">
    <text evidence="1">Belongs to the peptidase M24B family.</text>
</comment>
<feature type="domain" description="Peptidase M24" evidence="4">
    <location>
        <begin position="421"/>
        <end position="626"/>
    </location>
</feature>
<dbReference type="Pfam" id="PF01321">
    <property type="entry name" value="Creatinase_N"/>
    <property type="match status" value="1"/>
</dbReference>
<dbReference type="InterPro" id="IPR000994">
    <property type="entry name" value="Pept_M24"/>
</dbReference>
<dbReference type="Gene3D" id="3.90.230.10">
    <property type="entry name" value="Creatinase/methionine aminopeptidase superfamily"/>
    <property type="match status" value="1"/>
</dbReference>
<dbReference type="GO" id="GO:0005737">
    <property type="term" value="C:cytoplasm"/>
    <property type="evidence" value="ECO:0007669"/>
    <property type="project" value="UniProtKB-ARBA"/>
</dbReference>
<dbReference type="AlphaFoldDB" id="A0A2J7QGL5"/>
<evidence type="ECO:0000259" key="4">
    <source>
        <dbReference type="Pfam" id="PF00557"/>
    </source>
</evidence>
<dbReference type="SUPFAM" id="SSF55920">
    <property type="entry name" value="Creatinase/aminopeptidase"/>
    <property type="match status" value="1"/>
</dbReference>
<dbReference type="InterPro" id="IPR036005">
    <property type="entry name" value="Creatinase/aminopeptidase-like"/>
</dbReference>
<evidence type="ECO:0000313" key="8">
    <source>
        <dbReference type="Proteomes" id="UP000235965"/>
    </source>
</evidence>
<keyword evidence="8" id="KW-1185">Reference proteome</keyword>
<dbReference type="Pfam" id="PF16189">
    <property type="entry name" value="Creatinase_N_2"/>
    <property type="match status" value="1"/>
</dbReference>
<keyword evidence="2" id="KW-0479">Metal-binding</keyword>
<gene>
    <name evidence="7" type="ORF">B7P43_G12791</name>
</gene>
<dbReference type="Pfam" id="PF16188">
    <property type="entry name" value="Peptidase_M24_C"/>
    <property type="match status" value="1"/>
</dbReference>
<dbReference type="GO" id="GO:0046872">
    <property type="term" value="F:metal ion binding"/>
    <property type="evidence" value="ECO:0007669"/>
    <property type="project" value="UniProtKB-KW"/>
</dbReference>
<evidence type="ECO:0000256" key="3">
    <source>
        <dbReference type="ARBA" id="ARBA00022801"/>
    </source>
</evidence>
<dbReference type="OrthoDB" id="9995434at2759"/>
<dbReference type="FunFam" id="3.90.230.10:FF:000009">
    <property type="entry name" value="xaa-Pro aminopeptidase 2"/>
    <property type="match status" value="1"/>
</dbReference>
<dbReference type="PANTHER" id="PTHR43763:SF6">
    <property type="entry name" value="XAA-PRO AMINOPEPTIDASE 1"/>
    <property type="match status" value="1"/>
</dbReference>
<dbReference type="InterPro" id="IPR050422">
    <property type="entry name" value="X-Pro_aminopeptidase_P"/>
</dbReference>
<dbReference type="GO" id="GO:0070006">
    <property type="term" value="F:metalloaminopeptidase activity"/>
    <property type="evidence" value="ECO:0007669"/>
    <property type="project" value="InterPro"/>
</dbReference>